<dbReference type="AlphaFoldDB" id="Q2GWE3"/>
<feature type="compositionally biased region" description="Low complexity" evidence="1">
    <location>
        <begin position="11"/>
        <end position="27"/>
    </location>
</feature>
<feature type="region of interest" description="Disordered" evidence="1">
    <location>
        <begin position="1"/>
        <end position="30"/>
    </location>
</feature>
<evidence type="ECO:0000313" key="3">
    <source>
        <dbReference type="Proteomes" id="UP000001056"/>
    </source>
</evidence>
<evidence type="ECO:0000313" key="2">
    <source>
        <dbReference type="EMBL" id="EAQ86458.1"/>
    </source>
</evidence>
<proteinExistence type="predicted"/>
<gene>
    <name evidence="2" type="ORF">CHGG_07711</name>
</gene>
<dbReference type="GeneID" id="4393254"/>
<accession>Q2GWE3</accession>
<dbReference type="VEuPathDB" id="FungiDB:CHGG_07711"/>
<dbReference type="Proteomes" id="UP000001056">
    <property type="component" value="Unassembled WGS sequence"/>
</dbReference>
<dbReference type="HOGENOM" id="CLU_2454525_0_0_1"/>
<dbReference type="RefSeq" id="XP_001225367.1">
    <property type="nucleotide sequence ID" value="XM_001225366.1"/>
</dbReference>
<reference evidence="3" key="1">
    <citation type="journal article" date="2015" name="Genome Announc.">
        <title>Draft genome sequence of the cellulolytic fungus Chaetomium globosum.</title>
        <authorList>
            <person name="Cuomo C.A."/>
            <person name="Untereiner W.A."/>
            <person name="Ma L.-J."/>
            <person name="Grabherr M."/>
            <person name="Birren B.W."/>
        </authorList>
    </citation>
    <scope>NUCLEOTIDE SEQUENCE [LARGE SCALE GENOMIC DNA]</scope>
    <source>
        <strain evidence="3">ATCC 6205 / CBS 148.51 / DSM 1962 / NBRC 6347 / NRRL 1970</strain>
    </source>
</reference>
<protein>
    <submittedName>
        <fullName evidence="2">Uncharacterized protein</fullName>
    </submittedName>
</protein>
<evidence type="ECO:0000256" key="1">
    <source>
        <dbReference type="SAM" id="MobiDB-lite"/>
    </source>
</evidence>
<dbReference type="EMBL" id="CH408033">
    <property type="protein sequence ID" value="EAQ86458.1"/>
    <property type="molecule type" value="Genomic_DNA"/>
</dbReference>
<name>Q2GWE3_CHAGB</name>
<dbReference type="InParanoid" id="Q2GWE3"/>
<feature type="compositionally biased region" description="Polar residues" evidence="1">
    <location>
        <begin position="1"/>
        <end position="10"/>
    </location>
</feature>
<organism evidence="2 3">
    <name type="scientific">Chaetomium globosum (strain ATCC 6205 / CBS 148.51 / DSM 1962 / NBRC 6347 / NRRL 1970)</name>
    <name type="common">Soil fungus</name>
    <dbReference type="NCBI Taxonomy" id="306901"/>
    <lineage>
        <taxon>Eukaryota</taxon>
        <taxon>Fungi</taxon>
        <taxon>Dikarya</taxon>
        <taxon>Ascomycota</taxon>
        <taxon>Pezizomycotina</taxon>
        <taxon>Sordariomycetes</taxon>
        <taxon>Sordariomycetidae</taxon>
        <taxon>Sordariales</taxon>
        <taxon>Chaetomiaceae</taxon>
        <taxon>Chaetomium</taxon>
    </lineage>
</organism>
<sequence>MKLKRATTSNTTTTRPPQRQQQQQQQQFCQDGGCSPFHGLSSVHDQASQRVFGITQHPELLQTMKISGWAAFRAPDPGARGGTSMATVW</sequence>
<keyword evidence="3" id="KW-1185">Reference proteome</keyword>